<keyword evidence="2" id="KW-0238">DNA-binding</keyword>
<protein>
    <submittedName>
        <fullName evidence="6">BlaI/MecI/CopY family transcriptional regulator</fullName>
    </submittedName>
</protein>
<feature type="compositionally biased region" description="Low complexity" evidence="5">
    <location>
        <begin position="101"/>
        <end position="176"/>
    </location>
</feature>
<keyword evidence="7" id="KW-1185">Reference proteome</keyword>
<feature type="region of interest" description="Disordered" evidence="5">
    <location>
        <begin position="64"/>
        <end position="218"/>
    </location>
</feature>
<dbReference type="AlphaFoldDB" id="A0A5B0BI76"/>
<evidence type="ECO:0000256" key="2">
    <source>
        <dbReference type="ARBA" id="ARBA00023125"/>
    </source>
</evidence>
<dbReference type="InterPro" id="IPR036388">
    <property type="entry name" value="WH-like_DNA-bd_sf"/>
</dbReference>
<name>A0A5B0BI76_9ACTN</name>
<dbReference type="OrthoDB" id="4248306at2"/>
<organism evidence="6 7">
    <name type="scientific">Streptomyces apricus</name>
    <dbReference type="NCBI Taxonomy" id="1828112"/>
    <lineage>
        <taxon>Bacteria</taxon>
        <taxon>Bacillati</taxon>
        <taxon>Actinomycetota</taxon>
        <taxon>Actinomycetes</taxon>
        <taxon>Kitasatosporales</taxon>
        <taxon>Streptomycetaceae</taxon>
        <taxon>Streptomyces</taxon>
    </lineage>
</organism>
<sequence>MSEVESAATQLKTQYAAQVAADLERNTKEQERIGAEVAALEEQLRGLRHDQTLLAELQRALGGEGSVQAAPAADAAEETTASGPSVPRQASAGTARRKKAAGGPAAGKTAKTGAKTAAAGSAGGSAAAKTGAKSASRSGTSASGASKSTAPKSAASKSPASKPGASKPAARSAAKPASDRPTLVDLIREHLGRQSEPRSSAEVATALAEAHPDREIKPKVVRTTVEGLVAKGQVQRTKQGSSVFYTASAPAPAPAPAPADDTAQSGTEQAAGTA</sequence>
<feature type="compositionally biased region" description="Polar residues" evidence="5">
    <location>
        <begin position="262"/>
        <end position="274"/>
    </location>
</feature>
<proteinExistence type="predicted"/>
<keyword evidence="1" id="KW-0805">Transcription regulation</keyword>
<dbReference type="RefSeq" id="WP_149510011.1">
    <property type="nucleotide sequence ID" value="NZ_VDFC01000015.1"/>
</dbReference>
<dbReference type="Proteomes" id="UP000324965">
    <property type="component" value="Unassembled WGS sequence"/>
</dbReference>
<dbReference type="GO" id="GO:0003677">
    <property type="term" value="F:DNA binding"/>
    <property type="evidence" value="ECO:0007669"/>
    <property type="project" value="UniProtKB-KW"/>
</dbReference>
<feature type="region of interest" description="Disordered" evidence="5">
    <location>
        <begin position="246"/>
        <end position="274"/>
    </location>
</feature>
<feature type="coiled-coil region" evidence="4">
    <location>
        <begin position="23"/>
        <end position="50"/>
    </location>
</feature>
<evidence type="ECO:0000256" key="5">
    <source>
        <dbReference type="SAM" id="MobiDB-lite"/>
    </source>
</evidence>
<evidence type="ECO:0000313" key="7">
    <source>
        <dbReference type="Proteomes" id="UP000324965"/>
    </source>
</evidence>
<keyword evidence="3" id="KW-0804">Transcription</keyword>
<evidence type="ECO:0000256" key="4">
    <source>
        <dbReference type="SAM" id="Coils"/>
    </source>
</evidence>
<evidence type="ECO:0000256" key="1">
    <source>
        <dbReference type="ARBA" id="ARBA00023015"/>
    </source>
</evidence>
<dbReference type="EMBL" id="VDFC01000015">
    <property type="protein sequence ID" value="KAA0941346.1"/>
    <property type="molecule type" value="Genomic_DNA"/>
</dbReference>
<evidence type="ECO:0000313" key="6">
    <source>
        <dbReference type="EMBL" id="KAA0941346.1"/>
    </source>
</evidence>
<feature type="compositionally biased region" description="Basic and acidic residues" evidence="5">
    <location>
        <begin position="186"/>
        <end position="196"/>
    </location>
</feature>
<dbReference type="Pfam" id="PF03965">
    <property type="entry name" value="Penicillinase_R"/>
    <property type="match status" value="1"/>
</dbReference>
<evidence type="ECO:0000256" key="3">
    <source>
        <dbReference type="ARBA" id="ARBA00023163"/>
    </source>
</evidence>
<dbReference type="GO" id="GO:0045892">
    <property type="term" value="P:negative regulation of DNA-templated transcription"/>
    <property type="evidence" value="ECO:0007669"/>
    <property type="project" value="InterPro"/>
</dbReference>
<reference evidence="6 7" key="1">
    <citation type="submission" date="2019-05" db="EMBL/GenBank/DDBJ databases">
        <authorList>
            <person name="Hariharan J."/>
            <person name="Choudoir M.J."/>
            <person name="Diebold P."/>
            <person name="Panke-Buisse K."/>
            <person name="Buckley D.H."/>
        </authorList>
    </citation>
    <scope>NUCLEOTIDE SEQUENCE [LARGE SCALE GENOMIC DNA]</scope>
    <source>
        <strain evidence="6 7">SUN51</strain>
    </source>
</reference>
<keyword evidence="4" id="KW-0175">Coiled coil</keyword>
<feature type="compositionally biased region" description="Low complexity" evidence="5">
    <location>
        <begin position="69"/>
        <end position="81"/>
    </location>
</feature>
<accession>A0A5B0BI76</accession>
<dbReference type="InterPro" id="IPR005650">
    <property type="entry name" value="BlaI_family"/>
</dbReference>
<gene>
    <name evidence="6" type="ORF">FGF04_05065</name>
</gene>
<dbReference type="Gene3D" id="1.10.10.10">
    <property type="entry name" value="Winged helix-like DNA-binding domain superfamily/Winged helix DNA-binding domain"/>
    <property type="match status" value="1"/>
</dbReference>
<comment type="caution">
    <text evidence="6">The sequence shown here is derived from an EMBL/GenBank/DDBJ whole genome shotgun (WGS) entry which is preliminary data.</text>
</comment>